<proteinExistence type="predicted"/>
<accession>A0A0K2VJ93</accession>
<organism evidence="1">
    <name type="scientific">Lepeophtheirus salmonis</name>
    <name type="common">Salmon louse</name>
    <name type="synonym">Caligus salmonis</name>
    <dbReference type="NCBI Taxonomy" id="72036"/>
    <lineage>
        <taxon>Eukaryota</taxon>
        <taxon>Metazoa</taxon>
        <taxon>Ecdysozoa</taxon>
        <taxon>Arthropoda</taxon>
        <taxon>Crustacea</taxon>
        <taxon>Multicrustacea</taxon>
        <taxon>Hexanauplia</taxon>
        <taxon>Copepoda</taxon>
        <taxon>Siphonostomatoida</taxon>
        <taxon>Caligidae</taxon>
        <taxon>Lepeophtheirus</taxon>
    </lineage>
</organism>
<sequence>MKCFQRLKQGVCYLLASGNQIKQLNKRQSISIII</sequence>
<evidence type="ECO:0000313" key="1">
    <source>
        <dbReference type="EMBL" id="CDW50538.1"/>
    </source>
</evidence>
<dbReference type="AlphaFoldDB" id="A0A0K2VJ93"/>
<dbReference type="EMBL" id="HACA01033177">
    <property type="protein sequence ID" value="CDW50538.1"/>
    <property type="molecule type" value="Transcribed_RNA"/>
</dbReference>
<protein>
    <submittedName>
        <fullName evidence="1">Uncharacterized protein</fullName>
    </submittedName>
</protein>
<name>A0A0K2VJ93_LEPSM</name>
<reference evidence="1" key="1">
    <citation type="submission" date="2014-05" db="EMBL/GenBank/DDBJ databases">
        <authorList>
            <person name="Chronopoulou M."/>
        </authorList>
    </citation>
    <scope>NUCLEOTIDE SEQUENCE</scope>
    <source>
        <tissue evidence="1">Whole organism</tissue>
    </source>
</reference>